<dbReference type="STRING" id="1344003.SAMN05445060_3719"/>
<feature type="domain" description="SSD" evidence="8">
    <location>
        <begin position="235"/>
        <end position="361"/>
    </location>
</feature>
<feature type="transmembrane region" description="Helical" evidence="7">
    <location>
        <begin position="955"/>
        <end position="981"/>
    </location>
</feature>
<dbReference type="NCBIfam" id="TIGR03057">
    <property type="entry name" value="xxxLxxG_by_4"/>
    <property type="match status" value="2"/>
</dbReference>
<dbReference type="EMBL" id="FTNT01000013">
    <property type="protein sequence ID" value="SIS21293.1"/>
    <property type="molecule type" value="Genomic_DNA"/>
</dbReference>
<evidence type="ECO:0000256" key="4">
    <source>
        <dbReference type="ARBA" id="ARBA00022692"/>
    </source>
</evidence>
<evidence type="ECO:0000256" key="7">
    <source>
        <dbReference type="SAM" id="Phobius"/>
    </source>
</evidence>
<dbReference type="GO" id="GO:0005886">
    <property type="term" value="C:plasma membrane"/>
    <property type="evidence" value="ECO:0007669"/>
    <property type="project" value="UniProtKB-SubCell"/>
</dbReference>
<feature type="transmembrane region" description="Helical" evidence="7">
    <location>
        <begin position="855"/>
        <end position="874"/>
    </location>
</feature>
<gene>
    <name evidence="9" type="ORF">SAMN05445060_3719</name>
</gene>
<comment type="subcellular location">
    <subcellularLocation>
        <location evidence="1">Cell membrane</location>
        <topology evidence="1">Multi-pass membrane protein</topology>
    </subcellularLocation>
</comment>
<evidence type="ECO:0000259" key="8">
    <source>
        <dbReference type="PROSITE" id="PS50156"/>
    </source>
</evidence>
<feature type="transmembrane region" description="Helical" evidence="7">
    <location>
        <begin position="394"/>
        <end position="416"/>
    </location>
</feature>
<keyword evidence="3" id="KW-1003">Cell membrane</keyword>
<feature type="transmembrane region" description="Helical" evidence="7">
    <location>
        <begin position="993"/>
        <end position="1020"/>
    </location>
</feature>
<feature type="transmembrane region" description="Helical" evidence="7">
    <location>
        <begin position="261"/>
        <end position="283"/>
    </location>
</feature>
<feature type="transmembrane region" description="Helical" evidence="7">
    <location>
        <begin position="336"/>
        <end position="368"/>
    </location>
</feature>
<dbReference type="Pfam" id="PF03176">
    <property type="entry name" value="MMPL"/>
    <property type="match status" value="2"/>
</dbReference>
<evidence type="ECO:0000256" key="6">
    <source>
        <dbReference type="ARBA" id="ARBA00023136"/>
    </source>
</evidence>
<dbReference type="Gene3D" id="1.20.1640.10">
    <property type="entry name" value="Multidrug efflux transporter AcrB transmembrane domain"/>
    <property type="match status" value="2"/>
</dbReference>
<feature type="transmembrane region" description="Helical" evidence="7">
    <location>
        <begin position="881"/>
        <end position="902"/>
    </location>
</feature>
<feature type="transmembrane region" description="Helical" evidence="7">
    <location>
        <begin position="914"/>
        <end position="934"/>
    </location>
</feature>
<feature type="transmembrane region" description="Helical" evidence="7">
    <location>
        <begin position="304"/>
        <end position="324"/>
    </location>
</feature>
<dbReference type="PANTHER" id="PTHR33406:SF6">
    <property type="entry name" value="MEMBRANE PROTEIN YDGH-RELATED"/>
    <property type="match status" value="1"/>
</dbReference>
<dbReference type="PANTHER" id="PTHR33406">
    <property type="entry name" value="MEMBRANE PROTEIN MJ1562-RELATED"/>
    <property type="match status" value="1"/>
</dbReference>
<keyword evidence="10" id="KW-1185">Reference proteome</keyword>
<comment type="similarity">
    <text evidence="2">Belongs to the resistance-nodulation-cell division (RND) (TC 2.A.6) family. MmpL subfamily.</text>
</comment>
<dbReference type="AlphaFoldDB" id="A0A1N7H933"/>
<evidence type="ECO:0000256" key="5">
    <source>
        <dbReference type="ARBA" id="ARBA00022989"/>
    </source>
</evidence>
<feature type="transmembrane region" description="Helical" evidence="7">
    <location>
        <begin position="232"/>
        <end position="255"/>
    </location>
</feature>
<dbReference type="Proteomes" id="UP000186218">
    <property type="component" value="Unassembled WGS sequence"/>
</dbReference>
<keyword evidence="4 7" id="KW-0812">Transmembrane</keyword>
<evidence type="ECO:0000313" key="10">
    <source>
        <dbReference type="Proteomes" id="UP000186218"/>
    </source>
</evidence>
<evidence type="ECO:0000313" key="9">
    <source>
        <dbReference type="EMBL" id="SIS21293.1"/>
    </source>
</evidence>
<keyword evidence="6 7" id="KW-0472">Membrane</keyword>
<organism evidence="9 10">
    <name type="scientific">Williamsia sterculiae</name>
    <dbReference type="NCBI Taxonomy" id="1344003"/>
    <lineage>
        <taxon>Bacteria</taxon>
        <taxon>Bacillati</taxon>
        <taxon>Actinomycetota</taxon>
        <taxon>Actinomycetes</taxon>
        <taxon>Mycobacteriales</taxon>
        <taxon>Nocardiaceae</taxon>
        <taxon>Williamsia</taxon>
    </lineage>
</organism>
<dbReference type="SUPFAM" id="SSF82866">
    <property type="entry name" value="Multidrug efflux transporter AcrB transmembrane domain"/>
    <property type="match status" value="2"/>
</dbReference>
<sequence>MAARARLSSKKRLAPMTAIRSPLARCMRGISRRPLLVIGVWIVVAGILNIAVPQIHTVAATRSADFIPRDAPAVEALQNMGVKFQESTSSGTAYVVLHDQRGLDDADHAFYTSLVERLRQDSSHVQSVQDLWNDKAAAAAALSPDRTTVYALVRLTGDTGTSASVKSVAAVRDIANGGSRPAGLSVATTGPAATVSDEFAGIEKSLPAVTALTVVCILVVLLLVYRSLAAVVIPLATIGIALAAANGACAALGVAGMPLSIFSVSLLSAIVLGAGTDYAIFLVSRYHEARRTGMSTESALEHGYARIAPVILASGLVVALTSAGMSVAKIGLFRTVGLPCAIGVLITLLAALTFTPASMKVAVWLGMLEPRRTGRRTRYWRWLAVTTVRHPRRAAALSLGLMILLAASIPTIHLSYDERKAQDADSESNRGYQLVSQHFRGNTLLPQYVTISSDRDLRTTGAFAAMEKVAQSISVLPDVVSVQAISRPFGTTIPESSLGYQAGVVADGLSGGVREIAAAQPQLNRLDDGGSQVANGAGALSSGLQRLDDGTGQARNGSQQLVDGNQRLADGLSAARDGSSRIRDGASQLADGSKELSDRVASATDFLTGPAAQLAALRAQVAANPDCARQPICATARTLLAALDATGAPSLLDQVTQLRQGTQRLADGNAELLDGATQLDNGLDAASAGSQALLAGQRQLDDGLGQLKDGTGLALQGGQRLADGTQQLDGGVHLATSQIIRIRDGLKTAADYLAELRANTQAGANGGFYIPQFAMSRPDLQTAIKLFISPDGRMARLIVTDTGDPFSTDAMRRSQVVLDTARRALGQTELRNSTVDVTGLTPVYRDLRDMSLKDFTDIIIVACILSFLIIALLVRSLVIPVYIVGSAIVSFLAALGLSVLIWQHILHQPLHWAVPPLAFIILVAVGSDYNVLLMSRVRDEARDSPGGLRGSPDLAIVRAVTSTGGVITTAGAVFAIAMLALTAAATGNTAQVGFTIGIGLLLDTLIVRTVTVPAVAAMVGRRNWWWPFTRRAVPDGGPPASEQPPGAPDRT</sequence>
<proteinExistence type="inferred from homology"/>
<name>A0A1N7H933_9NOCA</name>
<feature type="transmembrane region" description="Helical" evidence="7">
    <location>
        <begin position="206"/>
        <end position="225"/>
    </location>
</feature>
<dbReference type="InterPro" id="IPR004869">
    <property type="entry name" value="MMPL_dom"/>
</dbReference>
<protein>
    <submittedName>
        <fullName evidence="9">Putative drug exporter of the RND superfamily</fullName>
    </submittedName>
</protein>
<reference evidence="9 10" key="1">
    <citation type="submission" date="2017-01" db="EMBL/GenBank/DDBJ databases">
        <authorList>
            <person name="Mah S.A."/>
            <person name="Swanson W.J."/>
            <person name="Moy G.W."/>
            <person name="Vacquier V.D."/>
        </authorList>
    </citation>
    <scope>NUCLEOTIDE SEQUENCE [LARGE SCALE GENOMIC DNA]</scope>
    <source>
        <strain evidence="9 10">CPCC 203464</strain>
    </source>
</reference>
<accession>A0A1N7H933</accession>
<evidence type="ECO:0000256" key="2">
    <source>
        <dbReference type="ARBA" id="ARBA00010157"/>
    </source>
</evidence>
<dbReference type="PROSITE" id="PS50156">
    <property type="entry name" value="SSD"/>
    <property type="match status" value="1"/>
</dbReference>
<dbReference type="InterPro" id="IPR000731">
    <property type="entry name" value="SSD"/>
</dbReference>
<evidence type="ECO:0000256" key="1">
    <source>
        <dbReference type="ARBA" id="ARBA00004651"/>
    </source>
</evidence>
<keyword evidence="5 7" id="KW-1133">Transmembrane helix</keyword>
<dbReference type="InterPro" id="IPR050545">
    <property type="entry name" value="Mycobact_MmpL"/>
</dbReference>
<dbReference type="InterPro" id="IPR023908">
    <property type="entry name" value="xxxLxxG_rpt"/>
</dbReference>
<evidence type="ECO:0000256" key="3">
    <source>
        <dbReference type="ARBA" id="ARBA00022475"/>
    </source>
</evidence>